<proteinExistence type="predicted"/>
<comment type="caution">
    <text evidence="1">The sequence shown here is derived from an EMBL/GenBank/DDBJ whole genome shotgun (WGS) entry which is preliminary data.</text>
</comment>
<dbReference type="STRING" id="1423801.FD50_GL001434"/>
<evidence type="ECO:0008006" key="3">
    <source>
        <dbReference type="Google" id="ProtNLM"/>
    </source>
</evidence>
<dbReference type="GeneID" id="98308733"/>
<dbReference type="AlphaFoldDB" id="A0A0R1UW39"/>
<dbReference type="RefSeq" id="WP_054756731.1">
    <property type="nucleotide sequence ID" value="NZ_AZFQ01000052.1"/>
</dbReference>
<protein>
    <recommendedName>
        <fullName evidence="3">ArpU family transcriptional regulator</fullName>
    </recommendedName>
</protein>
<accession>A0A0R1UW39</accession>
<sequence>MLLDELNEEKTIQNVNTLLENYDRLKRIAHSSLDLKSPKFDDMPKAQSIKNPSEEKIVRRLQAKQEFDAINKSIENLPGEHGRYRYILKQLYIYRTRPVEKIYRELHIEKDAYSKLKREALLAFAESFLIEDLLDWSPKTEIEQKSDRI</sequence>
<dbReference type="EMBL" id="AZFQ01000052">
    <property type="protein sequence ID" value="KRL97453.1"/>
    <property type="molecule type" value="Genomic_DNA"/>
</dbReference>
<organism evidence="1 2">
    <name type="scientific">Liquorilactobacillus satsumensis DSM 16230 = JCM 12392</name>
    <dbReference type="NCBI Taxonomy" id="1423801"/>
    <lineage>
        <taxon>Bacteria</taxon>
        <taxon>Bacillati</taxon>
        <taxon>Bacillota</taxon>
        <taxon>Bacilli</taxon>
        <taxon>Lactobacillales</taxon>
        <taxon>Lactobacillaceae</taxon>
        <taxon>Liquorilactobacillus</taxon>
    </lineage>
</organism>
<dbReference type="Proteomes" id="UP000051166">
    <property type="component" value="Unassembled WGS sequence"/>
</dbReference>
<dbReference type="InterPro" id="IPR006524">
    <property type="entry name" value="ArpU-like"/>
</dbReference>
<gene>
    <name evidence="1" type="ORF">FD50_GL001434</name>
</gene>
<name>A0A0R1UW39_9LACO</name>
<dbReference type="NCBIfam" id="TIGR01637">
    <property type="entry name" value="phage_arpU"/>
    <property type="match status" value="1"/>
</dbReference>
<reference evidence="1 2" key="1">
    <citation type="journal article" date="2015" name="Genome Announc.">
        <title>Expanding the biotechnology potential of lactobacilli through comparative genomics of 213 strains and associated genera.</title>
        <authorList>
            <person name="Sun Z."/>
            <person name="Harris H.M."/>
            <person name="McCann A."/>
            <person name="Guo C."/>
            <person name="Argimon S."/>
            <person name="Zhang W."/>
            <person name="Yang X."/>
            <person name="Jeffery I.B."/>
            <person name="Cooney J.C."/>
            <person name="Kagawa T.F."/>
            <person name="Liu W."/>
            <person name="Song Y."/>
            <person name="Salvetti E."/>
            <person name="Wrobel A."/>
            <person name="Rasinkangas P."/>
            <person name="Parkhill J."/>
            <person name="Rea M.C."/>
            <person name="O'Sullivan O."/>
            <person name="Ritari J."/>
            <person name="Douillard F.P."/>
            <person name="Paul Ross R."/>
            <person name="Yang R."/>
            <person name="Briner A.E."/>
            <person name="Felis G.E."/>
            <person name="de Vos W.M."/>
            <person name="Barrangou R."/>
            <person name="Klaenhammer T.R."/>
            <person name="Caufield P.W."/>
            <person name="Cui Y."/>
            <person name="Zhang H."/>
            <person name="O'Toole P.W."/>
        </authorList>
    </citation>
    <scope>NUCLEOTIDE SEQUENCE [LARGE SCALE GENOMIC DNA]</scope>
    <source>
        <strain evidence="1 2">DSM 16230</strain>
    </source>
</reference>
<dbReference type="PATRIC" id="fig|1423801.4.peg.1470"/>
<keyword evidence="2" id="KW-1185">Reference proteome</keyword>
<evidence type="ECO:0000313" key="2">
    <source>
        <dbReference type="Proteomes" id="UP000051166"/>
    </source>
</evidence>
<evidence type="ECO:0000313" key="1">
    <source>
        <dbReference type="EMBL" id="KRL97453.1"/>
    </source>
</evidence>